<dbReference type="AlphaFoldDB" id="A0A4R9INK4"/>
<dbReference type="Proteomes" id="UP000297918">
    <property type="component" value="Unassembled WGS sequence"/>
</dbReference>
<dbReference type="OrthoDB" id="323886at2"/>
<accession>A0A4R9INK4</accession>
<protein>
    <submittedName>
        <fullName evidence="1">Uncharacterized protein</fullName>
    </submittedName>
</protein>
<dbReference type="RefSeq" id="WP_135747153.1">
    <property type="nucleotide sequence ID" value="NZ_RQFL01000011.1"/>
</dbReference>
<dbReference type="Proteomes" id="UP000297394">
    <property type="component" value="Unassembled WGS sequence"/>
</dbReference>
<reference evidence="2" key="1">
    <citation type="submission" date="2018-10" db="EMBL/GenBank/DDBJ databases">
        <authorList>
            <person name="Vincent A.T."/>
            <person name="Schiettekatte O."/>
            <person name="Bourhy P."/>
            <person name="Veyrier F.J."/>
            <person name="Picardeau M."/>
        </authorList>
    </citation>
    <scope>NUCLEOTIDE SEQUENCE</scope>
    <source>
        <strain evidence="2">201800281</strain>
    </source>
</reference>
<evidence type="ECO:0000313" key="1">
    <source>
        <dbReference type="EMBL" id="TGK89423.1"/>
    </source>
</evidence>
<gene>
    <name evidence="1" type="ORF">EHQ23_03280</name>
    <name evidence="2" type="ORF">EHQ26_05065</name>
</gene>
<reference evidence="1 3" key="2">
    <citation type="journal article" date="2019" name="PLoS Negl. Trop. Dis.">
        <title>Revisiting the worldwide diversity of Leptospira species in the environment.</title>
        <authorList>
            <person name="Vincent A.T."/>
            <person name="Schiettekatte O."/>
            <person name="Bourhy P."/>
            <person name="Veyrier F.J."/>
            <person name="Picardeau M."/>
        </authorList>
    </citation>
    <scope>NUCLEOTIDE SEQUENCE [LARGE SCALE GENOMIC DNA]</scope>
    <source>
        <strain evidence="1 3">201800280</strain>
        <strain evidence="2">201800281</strain>
    </source>
</reference>
<keyword evidence="4" id="KW-1185">Reference proteome</keyword>
<name>A0A4R9INK4_9LEPT</name>
<evidence type="ECO:0000313" key="3">
    <source>
        <dbReference type="Proteomes" id="UP000297394"/>
    </source>
</evidence>
<sequence>MISNFDHFLLYASEPEKTFQFFKNRFQLTTLIPLTNYGPFQSGMFAFQNGILEILWYENKREKEETNFLINQFVGFALQSDLDLTKTKRELENLEFTVSHVMEQKVFNAKREEVVISEIVMLNRFLGDFQTFFIEYKTDNLRKKFEEQSKTSLWEMESFVLETANPEEIRNGFLRLGFKQEDVSFVFESNGIKVKIQKTLSQNGISSFVIQSKDEKVDILQVLKEANGYR</sequence>
<evidence type="ECO:0000313" key="4">
    <source>
        <dbReference type="Proteomes" id="UP000297918"/>
    </source>
</evidence>
<dbReference type="EMBL" id="RQFM01000008">
    <property type="protein sequence ID" value="TGK89423.1"/>
    <property type="molecule type" value="Genomic_DNA"/>
</dbReference>
<evidence type="ECO:0000313" key="2">
    <source>
        <dbReference type="EMBL" id="TGK93409.1"/>
    </source>
</evidence>
<comment type="caution">
    <text evidence="1">The sequence shown here is derived from an EMBL/GenBank/DDBJ whole genome shotgun (WGS) entry which is preliminary data.</text>
</comment>
<proteinExistence type="predicted"/>
<organism evidence="1 3">
    <name type="scientific">Leptospira bourretii</name>
    <dbReference type="NCBI Taxonomy" id="2484962"/>
    <lineage>
        <taxon>Bacteria</taxon>
        <taxon>Pseudomonadati</taxon>
        <taxon>Spirochaetota</taxon>
        <taxon>Spirochaetia</taxon>
        <taxon>Leptospirales</taxon>
        <taxon>Leptospiraceae</taxon>
        <taxon>Leptospira</taxon>
    </lineage>
</organism>
<dbReference type="EMBL" id="RQFL01000011">
    <property type="protein sequence ID" value="TGK93409.1"/>
    <property type="molecule type" value="Genomic_DNA"/>
</dbReference>